<evidence type="ECO:0000256" key="1">
    <source>
        <dbReference type="SAM" id="Phobius"/>
    </source>
</evidence>
<keyword evidence="1" id="KW-0812">Transmembrane</keyword>
<sequence>MSLTRRTDTRSGVAAVEFAILLPLLIMLFVATAELVLHIRTWFRLERTAAEVTNAASQAEALTVNDVAGLFDAARAIAAPVLAWSSGPGLPRARTIIGVVSGTAAGNVVRWSCSRGDAGLANLIAGKAALPNGFQVPAGQSVLVTEVVNSATPWSIMSAAAPVFFGRVGPGPIRTYAIMRPRQAELTSIGGACP</sequence>
<keyword evidence="1" id="KW-0472">Membrane</keyword>
<evidence type="ECO:0000259" key="2">
    <source>
        <dbReference type="Pfam" id="PF07811"/>
    </source>
</evidence>
<evidence type="ECO:0000313" key="4">
    <source>
        <dbReference type="Proteomes" id="UP001529369"/>
    </source>
</evidence>
<dbReference type="Pfam" id="PF07811">
    <property type="entry name" value="TadE"/>
    <property type="match status" value="1"/>
</dbReference>
<keyword evidence="4" id="KW-1185">Reference proteome</keyword>
<keyword evidence="1" id="KW-1133">Transmembrane helix</keyword>
<dbReference type="EMBL" id="JAUFPN010000206">
    <property type="protein sequence ID" value="MDN3568412.1"/>
    <property type="molecule type" value="Genomic_DNA"/>
</dbReference>
<feature type="transmembrane region" description="Helical" evidence="1">
    <location>
        <begin position="12"/>
        <end position="37"/>
    </location>
</feature>
<reference evidence="4" key="1">
    <citation type="journal article" date="2019" name="Int. J. Syst. Evol. Microbiol.">
        <title>The Global Catalogue of Microorganisms (GCM) 10K type strain sequencing project: providing services to taxonomists for standard genome sequencing and annotation.</title>
        <authorList>
            <consortium name="The Broad Institute Genomics Platform"/>
            <consortium name="The Broad Institute Genome Sequencing Center for Infectious Disease"/>
            <person name="Wu L."/>
            <person name="Ma J."/>
        </authorList>
    </citation>
    <scope>NUCLEOTIDE SEQUENCE [LARGE SCALE GENOMIC DNA]</scope>
    <source>
        <strain evidence="4">CECT 7131</strain>
    </source>
</reference>
<evidence type="ECO:0000313" key="3">
    <source>
        <dbReference type="EMBL" id="MDN3568412.1"/>
    </source>
</evidence>
<gene>
    <name evidence="3" type="ORF">QWZ14_28870</name>
</gene>
<protein>
    <submittedName>
        <fullName evidence="3">TadE/TadG family type IV pilus assembly protein</fullName>
    </submittedName>
</protein>
<proteinExistence type="predicted"/>
<name>A0ABT8AF15_9PROT</name>
<comment type="caution">
    <text evidence="3">The sequence shown here is derived from an EMBL/GenBank/DDBJ whole genome shotgun (WGS) entry which is preliminary data.</text>
</comment>
<dbReference type="RefSeq" id="WP_290320526.1">
    <property type="nucleotide sequence ID" value="NZ_JAUFPN010000206.1"/>
</dbReference>
<feature type="domain" description="TadE-like" evidence="2">
    <location>
        <begin position="12"/>
        <end position="51"/>
    </location>
</feature>
<accession>A0ABT8AF15</accession>
<dbReference type="InterPro" id="IPR012495">
    <property type="entry name" value="TadE-like_dom"/>
</dbReference>
<organism evidence="3 4">
    <name type="scientific">Paeniroseomonas aquatica</name>
    <dbReference type="NCBI Taxonomy" id="373043"/>
    <lineage>
        <taxon>Bacteria</taxon>
        <taxon>Pseudomonadati</taxon>
        <taxon>Pseudomonadota</taxon>
        <taxon>Alphaproteobacteria</taxon>
        <taxon>Acetobacterales</taxon>
        <taxon>Acetobacteraceae</taxon>
        <taxon>Paeniroseomonas</taxon>
    </lineage>
</organism>
<dbReference type="Proteomes" id="UP001529369">
    <property type="component" value="Unassembled WGS sequence"/>
</dbReference>